<sequence length="400" mass="46508">MKLEIIKNTIQSSNINFLIGSGLSRPYLITLGNIESLLEELDKDDTLDTLECYLIKASIYKVYFEQVMNKCLDDYVKTKDEEILYKEVIGNYEDFLLNINVILLNRYTPILNKQVNLFTTNIDLFFEKALEITMVEFNDGFKGRLKPIFNLSNFQKSYNKTSLHYKNTSEIPVFNLNKLHGSLSWKQEKKQIIFSNQKEFIDVRNSLAKFNTNCFIAIDKKDGLSNLVPKAKTKIKGLGKTQKDDVLNKIMDFFSTYDELQIVNPTKEKFKTTILNNYYYELLRLFANEMEKENSVLFVLGFSFADEHIREITIRAANSNPTLQVYVVAYSENSKKDISETLGISKNHLHNNNLKIIDPVDFYTNNKEDMDIKSFTEFGFSEINEMIFSHIKNKVTPKII</sequence>
<dbReference type="RefSeq" id="WP_192462266.1">
    <property type="nucleotide sequence ID" value="NZ_JACYFJ010000003.1"/>
</dbReference>
<gene>
    <name evidence="1" type="ORF">ACFOUT_02930</name>
</gene>
<name>A0ABV8JKZ2_9FLAO</name>
<dbReference type="Pfam" id="PF13289">
    <property type="entry name" value="SIR2_2"/>
    <property type="match status" value="1"/>
</dbReference>
<accession>A0ABV8JKZ2</accession>
<dbReference type="EMBL" id="JBHSAW010000003">
    <property type="protein sequence ID" value="MFC4094811.1"/>
    <property type="molecule type" value="Genomic_DNA"/>
</dbReference>
<dbReference type="Proteomes" id="UP001595814">
    <property type="component" value="Unassembled WGS sequence"/>
</dbReference>
<evidence type="ECO:0000313" key="1">
    <source>
        <dbReference type="EMBL" id="MFC4094811.1"/>
    </source>
</evidence>
<reference evidence="2" key="1">
    <citation type="journal article" date="2019" name="Int. J. Syst. Evol. Microbiol.">
        <title>The Global Catalogue of Microorganisms (GCM) 10K type strain sequencing project: providing services to taxonomists for standard genome sequencing and annotation.</title>
        <authorList>
            <consortium name="The Broad Institute Genomics Platform"/>
            <consortium name="The Broad Institute Genome Sequencing Center for Infectious Disease"/>
            <person name="Wu L."/>
            <person name="Ma J."/>
        </authorList>
    </citation>
    <scope>NUCLEOTIDE SEQUENCE [LARGE SCALE GENOMIC DNA]</scope>
    <source>
        <strain evidence="2">CECT 7477</strain>
    </source>
</reference>
<keyword evidence="2" id="KW-1185">Reference proteome</keyword>
<comment type="caution">
    <text evidence="1">The sequence shown here is derived from an EMBL/GenBank/DDBJ whole genome shotgun (WGS) entry which is preliminary data.</text>
</comment>
<protein>
    <submittedName>
        <fullName evidence="1">SIR2 family protein</fullName>
    </submittedName>
</protein>
<proteinExistence type="predicted"/>
<evidence type="ECO:0000313" key="2">
    <source>
        <dbReference type="Proteomes" id="UP001595814"/>
    </source>
</evidence>
<organism evidence="1 2">
    <name type="scientific">Euzebyella saccharophila</name>
    <dbReference type="NCBI Taxonomy" id="679664"/>
    <lineage>
        <taxon>Bacteria</taxon>
        <taxon>Pseudomonadati</taxon>
        <taxon>Bacteroidota</taxon>
        <taxon>Flavobacteriia</taxon>
        <taxon>Flavobacteriales</taxon>
        <taxon>Flavobacteriaceae</taxon>
        <taxon>Euzebyella</taxon>
    </lineage>
</organism>